<proteinExistence type="inferred from homology"/>
<comment type="caution">
    <text evidence="8">The sequence shown here is derived from an EMBL/GenBank/DDBJ whole genome shotgun (WGS) entry which is preliminary data.</text>
</comment>
<dbReference type="InterPro" id="IPR050581">
    <property type="entry name" value="CRR_secretory_protein"/>
</dbReference>
<evidence type="ECO:0000313" key="8">
    <source>
        <dbReference type="EMBL" id="KAG5545444.1"/>
    </source>
</evidence>
<gene>
    <name evidence="8" type="ORF">RHGRI_017810</name>
</gene>
<feature type="domain" description="Gnk2-homologous" evidence="7">
    <location>
        <begin position="25"/>
        <end position="126"/>
    </location>
</feature>
<comment type="similarity">
    <text evidence="5">Belongs to the cysteine-rich repeat secretory protein family.</text>
</comment>
<dbReference type="PANTHER" id="PTHR32411:SF43">
    <property type="entry name" value="CYSTEINE-RICH REPEAT SECRETORY PROTEIN 38"/>
    <property type="match status" value="1"/>
</dbReference>
<evidence type="ECO:0000256" key="3">
    <source>
        <dbReference type="ARBA" id="ARBA00022729"/>
    </source>
</evidence>
<feature type="chain" id="PRO_5043697628" description="Gnk2-homologous domain-containing protein" evidence="6">
    <location>
        <begin position="26"/>
        <end position="241"/>
    </location>
</feature>
<evidence type="ECO:0000256" key="2">
    <source>
        <dbReference type="ARBA" id="ARBA00022525"/>
    </source>
</evidence>
<reference evidence="8 9" key="1">
    <citation type="submission" date="2020-08" db="EMBL/GenBank/DDBJ databases">
        <title>Plant Genome Project.</title>
        <authorList>
            <person name="Zhang R.-G."/>
        </authorList>
    </citation>
    <scope>NUCLEOTIDE SEQUENCE [LARGE SCALE GENOMIC DNA]</scope>
    <source>
        <strain evidence="8">WSP0</strain>
        <tissue evidence="8">Leaf</tissue>
    </source>
</reference>
<evidence type="ECO:0000256" key="6">
    <source>
        <dbReference type="SAM" id="SignalP"/>
    </source>
</evidence>
<dbReference type="EMBL" id="JACTNZ010000006">
    <property type="protein sequence ID" value="KAG5545444.1"/>
    <property type="molecule type" value="Genomic_DNA"/>
</dbReference>
<dbReference type="Gene3D" id="3.30.430.20">
    <property type="entry name" value="Gnk2 domain, C-X8-C-X2-C motif"/>
    <property type="match status" value="2"/>
</dbReference>
<feature type="domain" description="Gnk2-homologous" evidence="7">
    <location>
        <begin position="132"/>
        <end position="237"/>
    </location>
</feature>
<feature type="signal peptide" evidence="6">
    <location>
        <begin position="1"/>
        <end position="25"/>
    </location>
</feature>
<evidence type="ECO:0000259" key="7">
    <source>
        <dbReference type="PROSITE" id="PS51473"/>
    </source>
</evidence>
<dbReference type="InterPro" id="IPR002902">
    <property type="entry name" value="GNK2"/>
</dbReference>
<dbReference type="InterPro" id="IPR038408">
    <property type="entry name" value="GNK2_sf"/>
</dbReference>
<keyword evidence="9" id="KW-1185">Reference proteome</keyword>
<evidence type="ECO:0000256" key="4">
    <source>
        <dbReference type="ARBA" id="ARBA00022737"/>
    </source>
</evidence>
<evidence type="ECO:0000313" key="9">
    <source>
        <dbReference type="Proteomes" id="UP000823749"/>
    </source>
</evidence>
<name>A0AAV6JZ98_9ERIC</name>
<keyword evidence="2" id="KW-0964">Secreted</keyword>
<keyword evidence="4" id="KW-0677">Repeat</keyword>
<dbReference type="Pfam" id="PF01657">
    <property type="entry name" value="Stress-antifung"/>
    <property type="match status" value="2"/>
</dbReference>
<dbReference type="PANTHER" id="PTHR32411">
    <property type="entry name" value="CYSTEINE-RICH REPEAT SECRETORY PROTEIN 38-RELATED"/>
    <property type="match status" value="1"/>
</dbReference>
<dbReference type="PROSITE" id="PS51473">
    <property type="entry name" value="GNK2"/>
    <property type="match status" value="2"/>
</dbReference>
<evidence type="ECO:0000256" key="5">
    <source>
        <dbReference type="ARBA" id="ARBA00038515"/>
    </source>
</evidence>
<dbReference type="GO" id="GO:0005576">
    <property type="term" value="C:extracellular region"/>
    <property type="evidence" value="ECO:0007669"/>
    <property type="project" value="UniProtKB-SubCell"/>
</dbReference>
<dbReference type="CDD" id="cd23509">
    <property type="entry name" value="Gnk2-like"/>
    <property type="match status" value="2"/>
</dbReference>
<evidence type="ECO:0000256" key="1">
    <source>
        <dbReference type="ARBA" id="ARBA00004613"/>
    </source>
</evidence>
<protein>
    <recommendedName>
        <fullName evidence="7">Gnk2-homologous domain-containing protein</fullName>
    </recommendedName>
</protein>
<comment type="subcellular location">
    <subcellularLocation>
        <location evidence="1">Secreted</location>
    </subcellularLocation>
</comment>
<dbReference type="AlphaFoldDB" id="A0AAV6JZ98"/>
<sequence>MSSSRIFFPLYLILSFALLLQLAASYQTIYQCSGTNISANDLYSKNLNNLLTYLDSKTPLTGFGSGSLGLNQSQAYGLALCRGDLNTTDCKACVDTAIKEIQTICQFTEAIIWYDYCQLKYSDLDFLGEIDEHNWFYFDEPTNVSNPVYFNEKVLELLVNLANKAYVSPKMYATGTLGIGNSTTLYGMVQCTRDLSIPECEICLNVAIGFIPGYFYGKEGGKEIGGSCFVRFEIFPFVISG</sequence>
<accession>A0AAV6JZ98</accession>
<dbReference type="Proteomes" id="UP000823749">
    <property type="component" value="Chromosome 6"/>
</dbReference>
<keyword evidence="3 6" id="KW-0732">Signal</keyword>
<organism evidence="8 9">
    <name type="scientific">Rhododendron griersonianum</name>
    <dbReference type="NCBI Taxonomy" id="479676"/>
    <lineage>
        <taxon>Eukaryota</taxon>
        <taxon>Viridiplantae</taxon>
        <taxon>Streptophyta</taxon>
        <taxon>Embryophyta</taxon>
        <taxon>Tracheophyta</taxon>
        <taxon>Spermatophyta</taxon>
        <taxon>Magnoliopsida</taxon>
        <taxon>eudicotyledons</taxon>
        <taxon>Gunneridae</taxon>
        <taxon>Pentapetalae</taxon>
        <taxon>asterids</taxon>
        <taxon>Ericales</taxon>
        <taxon>Ericaceae</taxon>
        <taxon>Ericoideae</taxon>
        <taxon>Rhodoreae</taxon>
        <taxon>Rhododendron</taxon>
    </lineage>
</organism>